<evidence type="ECO:0000259" key="1">
    <source>
        <dbReference type="Pfam" id="PF12697"/>
    </source>
</evidence>
<dbReference type="RefSeq" id="WP_151002815.1">
    <property type="nucleotide sequence ID" value="NZ_VZZK01000030.1"/>
</dbReference>
<dbReference type="Proteomes" id="UP000474159">
    <property type="component" value="Unassembled WGS sequence"/>
</dbReference>
<dbReference type="Gene3D" id="3.40.50.1820">
    <property type="entry name" value="alpha/beta hydrolase"/>
    <property type="match status" value="1"/>
</dbReference>
<keyword evidence="2" id="KW-0378">Hydrolase</keyword>
<sequence length="263" mass="28558">MTRPEPAGFLELDAVRLEYRFTGPSPDTAPTLVLLHEGLGSAGQWGPLPEALTRETGCGVLAYSRQGYGTSSPIRLPRRLDFLEREAHAVLPRVLDGTGFRRGLLIGHSDGASIAALGLAGADPRIRGGALIAPHFFVEDATLAGAWTAKADYETGSLRTRLARRHADVDGAFRGWNDAWLDPGRRDWDIRSTLTQCGVPVMILQGTEDAYGTQAQIAAAQRLCPPDLLTVCWLQGIGHEPHREAFPETLAALTSFIRQTLDR</sequence>
<accession>A0A6L3SSD6</accession>
<dbReference type="InterPro" id="IPR000073">
    <property type="entry name" value="AB_hydrolase_1"/>
</dbReference>
<evidence type="ECO:0000313" key="2">
    <source>
        <dbReference type="EMBL" id="KAB1076470.1"/>
    </source>
</evidence>
<dbReference type="PANTHER" id="PTHR43689">
    <property type="entry name" value="HYDROLASE"/>
    <property type="match status" value="1"/>
</dbReference>
<protein>
    <submittedName>
        <fullName evidence="2">Alpha/beta hydrolase</fullName>
    </submittedName>
</protein>
<dbReference type="InterPro" id="IPR029058">
    <property type="entry name" value="AB_hydrolase_fold"/>
</dbReference>
<reference evidence="2 3" key="1">
    <citation type="submission" date="2019-09" db="EMBL/GenBank/DDBJ databases">
        <title>YIM 48816 draft genome.</title>
        <authorList>
            <person name="Jiang L."/>
        </authorList>
    </citation>
    <scope>NUCLEOTIDE SEQUENCE [LARGE SCALE GENOMIC DNA]</scope>
    <source>
        <strain evidence="2 3">YIM 48816</strain>
    </source>
</reference>
<proteinExistence type="predicted"/>
<dbReference type="PANTHER" id="PTHR43689:SF8">
    <property type="entry name" value="ALPHA_BETA-HYDROLASES SUPERFAMILY PROTEIN"/>
    <property type="match status" value="1"/>
</dbReference>
<dbReference type="SUPFAM" id="SSF53474">
    <property type="entry name" value="alpha/beta-Hydrolases"/>
    <property type="match status" value="1"/>
</dbReference>
<dbReference type="GO" id="GO:0016787">
    <property type="term" value="F:hydrolase activity"/>
    <property type="evidence" value="ECO:0007669"/>
    <property type="project" value="UniProtKB-KW"/>
</dbReference>
<evidence type="ECO:0000313" key="3">
    <source>
        <dbReference type="Proteomes" id="UP000474159"/>
    </source>
</evidence>
<dbReference type="EMBL" id="VZZK01000030">
    <property type="protein sequence ID" value="KAB1076470.1"/>
    <property type="molecule type" value="Genomic_DNA"/>
</dbReference>
<dbReference type="OrthoDB" id="9779853at2"/>
<dbReference type="AlphaFoldDB" id="A0A6L3SSD6"/>
<gene>
    <name evidence="2" type="ORF">F6X53_23425</name>
</gene>
<dbReference type="Pfam" id="PF12697">
    <property type="entry name" value="Abhydrolase_6"/>
    <property type="match status" value="1"/>
</dbReference>
<comment type="caution">
    <text evidence="2">The sequence shown here is derived from an EMBL/GenBank/DDBJ whole genome shotgun (WGS) entry which is preliminary data.</text>
</comment>
<keyword evidence="3" id="KW-1185">Reference proteome</keyword>
<organism evidence="2 3">
    <name type="scientific">Methylobacterium soli</name>
    <dbReference type="NCBI Taxonomy" id="553447"/>
    <lineage>
        <taxon>Bacteria</taxon>
        <taxon>Pseudomonadati</taxon>
        <taxon>Pseudomonadota</taxon>
        <taxon>Alphaproteobacteria</taxon>
        <taxon>Hyphomicrobiales</taxon>
        <taxon>Methylobacteriaceae</taxon>
        <taxon>Methylobacterium</taxon>
    </lineage>
</organism>
<name>A0A6L3SSD6_9HYPH</name>
<feature type="domain" description="AB hydrolase-1" evidence="1">
    <location>
        <begin position="32"/>
        <end position="251"/>
    </location>
</feature>